<sequence length="60" mass="7252">MFREKHIKDVLEKYRELYSSISILESSDDEEFREDLHARIEETAREFHLSVVKLARNKIT</sequence>
<dbReference type="Proteomes" id="UP001169760">
    <property type="component" value="Unassembled WGS sequence"/>
</dbReference>
<comment type="caution">
    <text evidence="1">The sequence shown here is derived from an EMBL/GenBank/DDBJ whole genome shotgun (WGS) entry which is preliminary data.</text>
</comment>
<organism evidence="1 2">
    <name type="scientific">Saccharophagus degradans</name>
    <dbReference type="NCBI Taxonomy" id="86304"/>
    <lineage>
        <taxon>Bacteria</taxon>
        <taxon>Pseudomonadati</taxon>
        <taxon>Pseudomonadota</taxon>
        <taxon>Gammaproteobacteria</taxon>
        <taxon>Cellvibrionales</taxon>
        <taxon>Cellvibrionaceae</taxon>
        <taxon>Saccharophagus</taxon>
    </lineage>
</organism>
<accession>A0AAW7X370</accession>
<protein>
    <submittedName>
        <fullName evidence="1">Uncharacterized protein</fullName>
    </submittedName>
</protein>
<dbReference type="EMBL" id="JAUOPB010000001">
    <property type="protein sequence ID" value="MDO6420844.1"/>
    <property type="molecule type" value="Genomic_DNA"/>
</dbReference>
<dbReference type="RefSeq" id="WP_303489912.1">
    <property type="nucleotide sequence ID" value="NZ_JAUOPB010000001.1"/>
</dbReference>
<gene>
    <name evidence="1" type="ORF">Q4521_00010</name>
</gene>
<proteinExistence type="predicted"/>
<evidence type="ECO:0000313" key="1">
    <source>
        <dbReference type="EMBL" id="MDO6420844.1"/>
    </source>
</evidence>
<name>A0AAW7X370_9GAMM</name>
<dbReference type="AlphaFoldDB" id="A0AAW7X370"/>
<reference evidence="1" key="1">
    <citation type="submission" date="2023-07" db="EMBL/GenBank/DDBJ databases">
        <title>Genome content predicts the carbon catabolic preferences of heterotrophic bacteria.</title>
        <authorList>
            <person name="Gralka M."/>
        </authorList>
    </citation>
    <scope>NUCLEOTIDE SEQUENCE</scope>
    <source>
        <strain evidence="1">I3M17_2</strain>
    </source>
</reference>
<evidence type="ECO:0000313" key="2">
    <source>
        <dbReference type="Proteomes" id="UP001169760"/>
    </source>
</evidence>